<dbReference type="NCBIfam" id="TIGR00152">
    <property type="entry name" value="dephospho-CoA kinase"/>
    <property type="match status" value="1"/>
</dbReference>
<dbReference type="InterPro" id="IPR004821">
    <property type="entry name" value="Cyt_trans-like"/>
</dbReference>
<accession>A0A1B6JTY9</accession>
<evidence type="ECO:0000256" key="20">
    <source>
        <dbReference type="ARBA" id="ARBA00066359"/>
    </source>
</evidence>
<dbReference type="GO" id="GO:0005524">
    <property type="term" value="F:ATP binding"/>
    <property type="evidence" value="ECO:0007669"/>
    <property type="project" value="UniProtKB-KW"/>
</dbReference>
<evidence type="ECO:0000256" key="6">
    <source>
        <dbReference type="ARBA" id="ARBA00022553"/>
    </source>
</evidence>
<keyword evidence="7" id="KW-0808">Transferase</keyword>
<dbReference type="GO" id="GO:0004595">
    <property type="term" value="F:pantetheine-phosphate adenylyltransferase activity"/>
    <property type="evidence" value="ECO:0007669"/>
    <property type="project" value="UniProtKB-EC"/>
</dbReference>
<dbReference type="PANTHER" id="PTHR10695:SF46">
    <property type="entry name" value="BIFUNCTIONAL COENZYME A SYNTHASE-RELATED"/>
    <property type="match status" value="1"/>
</dbReference>
<dbReference type="FunFam" id="3.40.50.620:FF:000089">
    <property type="entry name" value="Bifunctional coenzyme A synthase"/>
    <property type="match status" value="1"/>
</dbReference>
<evidence type="ECO:0000256" key="7">
    <source>
        <dbReference type="ARBA" id="ARBA00022679"/>
    </source>
</evidence>
<sequence length="523" mass="59393">MMKTGMLIISNPNIVHRVLPMLQSEIKNTVYIQYFPATKWNKSLTLKNTLKNTPNWPLYSSSLIGLYSKALPYKHLDVRVLLSGVRNQNLSKVITKNPVDVVYYDKLFSKEEMHKYVGTFIQNKSSECQVIELSDQMEVSPMDEDHKETQEHVYDYVVLGGTFDRLHYGHKIMLSEAILRCKKKITVGVTDTQMLKSKKLWELVEPCDLRMRKVRDFLEEVEPSLEYEIVPINDIFGPTKDDPTFQMIVVSSETIGGGGKINEIRAANDLNPLCIHEVELLADINRENEVEEMKISSSNLRIRCLGTLLRPPQPNAMIPVRPYIVGLTGGIASGKSNIGEHLKQLGAGVVDCDRLAHYVYRPGTTGHRQVVELFGSDILDEKGAVDRKKLGAIVFNNKEQLDRLSALVWPLILEEAQAQAQTLYSQGHEVVVLEAAVLIRARWTEACHEVWVSIVPPTEAIKRVMERNGISEDEAKARLDSQPTNTEYVEQANIVFCSLWQKEFTHKQVDKAWTNLKERLSLP</sequence>
<dbReference type="GO" id="GO:0004140">
    <property type="term" value="F:dephospho-CoA kinase activity"/>
    <property type="evidence" value="ECO:0007669"/>
    <property type="project" value="UniProtKB-EC"/>
</dbReference>
<evidence type="ECO:0000256" key="15">
    <source>
        <dbReference type="ARBA" id="ARBA00051912"/>
    </source>
</evidence>
<gene>
    <name evidence="23" type="ORF">g.17149</name>
</gene>
<feature type="domain" description="Cytidyltransferase-like" evidence="22">
    <location>
        <begin position="158"/>
        <end position="301"/>
    </location>
</feature>
<evidence type="ECO:0000256" key="9">
    <source>
        <dbReference type="ARBA" id="ARBA00022741"/>
    </source>
</evidence>
<dbReference type="Pfam" id="PF01467">
    <property type="entry name" value="CTP_transf_like"/>
    <property type="match status" value="1"/>
</dbReference>
<dbReference type="GO" id="GO:0015937">
    <property type="term" value="P:coenzyme A biosynthetic process"/>
    <property type="evidence" value="ECO:0007669"/>
    <property type="project" value="InterPro"/>
</dbReference>
<evidence type="ECO:0000256" key="19">
    <source>
        <dbReference type="ARBA" id="ARBA00061673"/>
    </source>
</evidence>
<dbReference type="Pfam" id="PF01121">
    <property type="entry name" value="CoaE"/>
    <property type="match status" value="1"/>
</dbReference>
<evidence type="ECO:0000256" key="5">
    <source>
        <dbReference type="ARBA" id="ARBA00022490"/>
    </source>
</evidence>
<comment type="catalytic activity">
    <reaction evidence="15">
        <text>3'-dephospho-CoA + ATP = ADP + CoA + H(+)</text>
        <dbReference type="Rhea" id="RHEA:18245"/>
        <dbReference type="ChEBI" id="CHEBI:15378"/>
        <dbReference type="ChEBI" id="CHEBI:30616"/>
        <dbReference type="ChEBI" id="CHEBI:57287"/>
        <dbReference type="ChEBI" id="CHEBI:57328"/>
        <dbReference type="ChEBI" id="CHEBI:456216"/>
        <dbReference type="EC" id="2.7.1.24"/>
    </reaction>
    <physiologicalReaction direction="left-to-right" evidence="15">
        <dbReference type="Rhea" id="RHEA:18246"/>
    </physiologicalReaction>
</comment>
<proteinExistence type="inferred from homology"/>
<keyword evidence="11" id="KW-0067">ATP-binding</keyword>
<comment type="function">
    <text evidence="16">Bifunctional enzyme that catalyzes the fourth and fifth sequential steps of CoA biosynthetic pathway. The fourth reaction is catalyzed by the phosphopantetheine adenylyltransferase, coded by the coaD domain; the fifth reaction is catalyzed by the dephospho-CoA kinase, coded by the coaE domain. May act as a point of CoA biosynthesis regulation.</text>
</comment>
<keyword evidence="5" id="KW-0963">Cytoplasm</keyword>
<evidence type="ECO:0000256" key="8">
    <source>
        <dbReference type="ARBA" id="ARBA00022695"/>
    </source>
</evidence>
<evidence type="ECO:0000256" key="4">
    <source>
        <dbReference type="ARBA" id="ARBA00012392"/>
    </source>
</evidence>
<comment type="similarity">
    <text evidence="19">In the central section; belongs to the eukaryotic CoaD family.</text>
</comment>
<dbReference type="SUPFAM" id="SSF52374">
    <property type="entry name" value="Nucleotidylyl transferase"/>
    <property type="match status" value="1"/>
</dbReference>
<dbReference type="HAMAP" id="MF_00376">
    <property type="entry name" value="Dephospho_CoA_kinase"/>
    <property type="match status" value="1"/>
</dbReference>
<comment type="subcellular location">
    <subcellularLocation>
        <location evidence="2">Cytoplasm</location>
    </subcellularLocation>
    <subcellularLocation>
        <location evidence="1">Mitochondrion matrix</location>
    </subcellularLocation>
</comment>
<evidence type="ECO:0000256" key="1">
    <source>
        <dbReference type="ARBA" id="ARBA00004305"/>
    </source>
</evidence>
<reference evidence="23" key="1">
    <citation type="submission" date="2015-11" db="EMBL/GenBank/DDBJ databases">
        <title>De novo transcriptome assembly of four potential Pierce s Disease insect vectors from Arizona vineyards.</title>
        <authorList>
            <person name="Tassone E.E."/>
        </authorList>
    </citation>
    <scope>NUCLEOTIDE SEQUENCE</scope>
</reference>
<keyword evidence="9" id="KW-0547">Nucleotide-binding</keyword>
<keyword evidence="6" id="KW-0597">Phosphoprotein</keyword>
<evidence type="ECO:0000256" key="13">
    <source>
        <dbReference type="ARBA" id="ARBA00023268"/>
    </source>
</evidence>
<evidence type="ECO:0000256" key="10">
    <source>
        <dbReference type="ARBA" id="ARBA00022777"/>
    </source>
</evidence>
<dbReference type="CDD" id="cd02164">
    <property type="entry name" value="PPAT_CoAS"/>
    <property type="match status" value="1"/>
</dbReference>
<dbReference type="CDD" id="cd02022">
    <property type="entry name" value="DPCK"/>
    <property type="match status" value="1"/>
</dbReference>
<evidence type="ECO:0000256" key="12">
    <source>
        <dbReference type="ARBA" id="ARBA00023128"/>
    </source>
</evidence>
<keyword evidence="8" id="KW-0548">Nucleotidyltransferase</keyword>
<evidence type="ECO:0000256" key="16">
    <source>
        <dbReference type="ARBA" id="ARBA00059677"/>
    </source>
</evidence>
<dbReference type="GO" id="GO:0005759">
    <property type="term" value="C:mitochondrial matrix"/>
    <property type="evidence" value="ECO:0007669"/>
    <property type="project" value="UniProtKB-SubCell"/>
</dbReference>
<evidence type="ECO:0000256" key="17">
    <source>
        <dbReference type="ARBA" id="ARBA00060565"/>
    </source>
</evidence>
<evidence type="ECO:0000313" key="23">
    <source>
        <dbReference type="EMBL" id="JAT02374.1"/>
    </source>
</evidence>
<name>A0A1B6JTY9_9HEMI</name>
<evidence type="ECO:0000256" key="18">
    <source>
        <dbReference type="ARBA" id="ARBA00060696"/>
    </source>
</evidence>
<comment type="pathway">
    <text evidence="18">Cofactor biosynthesis; coenzyme A biosynthesis; CoA from (R)-pantothenate: step 5/5.</text>
</comment>
<organism evidence="23">
    <name type="scientific">Homalodisca liturata</name>
    <dbReference type="NCBI Taxonomy" id="320908"/>
    <lineage>
        <taxon>Eukaryota</taxon>
        <taxon>Metazoa</taxon>
        <taxon>Ecdysozoa</taxon>
        <taxon>Arthropoda</taxon>
        <taxon>Hexapoda</taxon>
        <taxon>Insecta</taxon>
        <taxon>Pterygota</taxon>
        <taxon>Neoptera</taxon>
        <taxon>Paraneoptera</taxon>
        <taxon>Hemiptera</taxon>
        <taxon>Auchenorrhyncha</taxon>
        <taxon>Membracoidea</taxon>
        <taxon>Cicadellidae</taxon>
        <taxon>Cicadellinae</taxon>
        <taxon>Proconiini</taxon>
        <taxon>Homalodisca</taxon>
    </lineage>
</organism>
<dbReference type="AlphaFoldDB" id="A0A1B6JTY9"/>
<keyword evidence="10" id="KW-0418">Kinase</keyword>
<keyword evidence="13" id="KW-0511">Multifunctional enzyme</keyword>
<dbReference type="Gene3D" id="3.40.50.620">
    <property type="entry name" value="HUPs"/>
    <property type="match status" value="1"/>
</dbReference>
<protein>
    <recommendedName>
        <fullName evidence="21">Bifunctional coenzyme A synthase</fullName>
        <ecNumber evidence="20">2.7.1.24</ecNumber>
        <ecNumber evidence="4">2.7.7.3</ecNumber>
    </recommendedName>
</protein>
<dbReference type="EC" id="2.7.1.24" evidence="20"/>
<dbReference type="PANTHER" id="PTHR10695">
    <property type="entry name" value="DEPHOSPHO-COA KINASE-RELATED"/>
    <property type="match status" value="1"/>
</dbReference>
<evidence type="ECO:0000256" key="11">
    <source>
        <dbReference type="ARBA" id="ARBA00022840"/>
    </source>
</evidence>
<dbReference type="NCBIfam" id="NF001985">
    <property type="entry name" value="PRK00777.1"/>
    <property type="match status" value="1"/>
</dbReference>
<comment type="pathway">
    <text evidence="17">Cofactor biosynthesis; coenzyme A biosynthesis; CoA from (R)-pantothenate: step 4/5.</text>
</comment>
<comment type="catalytic activity">
    <reaction evidence="14">
        <text>(R)-4'-phosphopantetheine + ATP + H(+) = 3'-dephospho-CoA + diphosphate</text>
        <dbReference type="Rhea" id="RHEA:19801"/>
        <dbReference type="ChEBI" id="CHEBI:15378"/>
        <dbReference type="ChEBI" id="CHEBI:30616"/>
        <dbReference type="ChEBI" id="CHEBI:33019"/>
        <dbReference type="ChEBI" id="CHEBI:57328"/>
        <dbReference type="ChEBI" id="CHEBI:61723"/>
        <dbReference type="EC" id="2.7.7.3"/>
    </reaction>
    <physiologicalReaction direction="left-to-right" evidence="14">
        <dbReference type="Rhea" id="RHEA:19802"/>
    </physiologicalReaction>
</comment>
<comment type="subunit">
    <text evidence="3">Monomer.</text>
</comment>
<keyword evidence="12" id="KW-0496">Mitochondrion</keyword>
<dbReference type="PROSITE" id="PS51219">
    <property type="entry name" value="DPCK"/>
    <property type="match status" value="1"/>
</dbReference>
<dbReference type="InterPro" id="IPR014729">
    <property type="entry name" value="Rossmann-like_a/b/a_fold"/>
</dbReference>
<evidence type="ECO:0000256" key="2">
    <source>
        <dbReference type="ARBA" id="ARBA00004496"/>
    </source>
</evidence>
<evidence type="ECO:0000256" key="3">
    <source>
        <dbReference type="ARBA" id="ARBA00011245"/>
    </source>
</evidence>
<evidence type="ECO:0000256" key="14">
    <source>
        <dbReference type="ARBA" id="ARBA00051310"/>
    </source>
</evidence>
<dbReference type="EMBL" id="GECU01005333">
    <property type="protein sequence ID" value="JAT02374.1"/>
    <property type="molecule type" value="Transcribed_RNA"/>
</dbReference>
<dbReference type="FunFam" id="3.40.50.300:FF:000899">
    <property type="entry name" value="Bifunctional coenzyme A synthase"/>
    <property type="match status" value="1"/>
</dbReference>
<dbReference type="EC" id="2.7.7.3" evidence="4"/>
<dbReference type="InterPro" id="IPR001977">
    <property type="entry name" value="Depp_CoAkinase"/>
</dbReference>
<dbReference type="Gene3D" id="3.40.50.300">
    <property type="entry name" value="P-loop containing nucleotide triphosphate hydrolases"/>
    <property type="match status" value="1"/>
</dbReference>
<dbReference type="SUPFAM" id="SSF52540">
    <property type="entry name" value="P-loop containing nucleoside triphosphate hydrolases"/>
    <property type="match status" value="1"/>
</dbReference>
<evidence type="ECO:0000256" key="21">
    <source>
        <dbReference type="ARBA" id="ARBA00067394"/>
    </source>
</evidence>
<evidence type="ECO:0000259" key="22">
    <source>
        <dbReference type="Pfam" id="PF01467"/>
    </source>
</evidence>
<dbReference type="InterPro" id="IPR027417">
    <property type="entry name" value="P-loop_NTPase"/>
</dbReference>